<proteinExistence type="predicted"/>
<feature type="compositionally biased region" description="Gly residues" evidence="1">
    <location>
        <begin position="348"/>
        <end position="367"/>
    </location>
</feature>
<comment type="caution">
    <text evidence="3">The sequence shown here is derived from an EMBL/GenBank/DDBJ whole genome shotgun (WGS) entry which is preliminary data.</text>
</comment>
<evidence type="ECO:0000313" key="3">
    <source>
        <dbReference type="EMBL" id="MDO4841304.1"/>
    </source>
</evidence>
<evidence type="ECO:0000256" key="2">
    <source>
        <dbReference type="SAM" id="Phobius"/>
    </source>
</evidence>
<reference evidence="3" key="1">
    <citation type="submission" date="2023-07" db="EMBL/GenBank/DDBJ databases">
        <title>Between Cages and Wild: Unraveling the Impact of Captivity on Animal Microbiomes and Antimicrobial Resistance.</title>
        <authorList>
            <person name="Schmartz G.P."/>
            <person name="Rehner J."/>
            <person name="Schuff M.J."/>
            <person name="Becker S.L."/>
            <person name="Kravczyk M."/>
            <person name="Gurevich A."/>
            <person name="Francke R."/>
            <person name="Mueller R."/>
            <person name="Keller V."/>
            <person name="Keller A."/>
        </authorList>
    </citation>
    <scope>NUCLEOTIDE SEQUENCE</scope>
    <source>
        <strain evidence="3">S12M_St_49</strain>
    </source>
</reference>
<name>A0AA43UB05_9ACTN</name>
<keyword evidence="4" id="KW-1185">Reference proteome</keyword>
<feature type="region of interest" description="Disordered" evidence="1">
    <location>
        <begin position="327"/>
        <end position="412"/>
    </location>
</feature>
<keyword evidence="2" id="KW-1133">Transmembrane helix</keyword>
<accession>A0AA43UB05</accession>
<keyword evidence="2" id="KW-0812">Transmembrane</keyword>
<sequence>MLNQAKLHSLLKSKLLLVLLPLVLFALLCVTPNNAYADFSVYVGYSGGPYYKKTVYSDADMVAMSTGVTYEYSAIDQMPAVRKGYGKGVLLSQFFSTSGIDTSVLKRFYFSTTDGYVADDGVEGYGAWYYQDLCVTPLYYYPYLFEGTEIIDGKTYMDQNIVFNDAQVTPTIIAYEWSFQRAFSQSEWDSPNWKSEPYRLMLGQESPIKMGGARASAQNVLSMTCIFNGTPEISFGDKTSFEGNVGDIISITPTVKAADSLIEENAVKDLKWEISDNSVAEFVKDANGNLVVDENGGIQIRLKKDGNVTLTASYGNSPSEKYIAKASISGGTGKGDGSGDGDGKGDGSGDGSGSGDGGKGSGSGGNRGTSDQSIIAGGDGTTELQQKSGEAASGTSDSTEADGGGGSESASASSLQIKALSQAWLLDTQNGEQNAMIDDPLLIARPAALAVILFGCFVLGVILRVVACERAKDPYVDKRISGGRTATSQA</sequence>
<evidence type="ECO:0000256" key="1">
    <source>
        <dbReference type="SAM" id="MobiDB-lite"/>
    </source>
</evidence>
<dbReference type="Proteomes" id="UP001168575">
    <property type="component" value="Unassembled WGS sequence"/>
</dbReference>
<organism evidence="3 4">
    <name type="scientific">Phoenicibacter congonensis</name>
    <dbReference type="NCBI Taxonomy" id="1944646"/>
    <lineage>
        <taxon>Bacteria</taxon>
        <taxon>Bacillati</taxon>
        <taxon>Actinomycetota</taxon>
        <taxon>Coriobacteriia</taxon>
        <taxon>Eggerthellales</taxon>
        <taxon>Eggerthellaceae</taxon>
        <taxon>Phoenicibacter</taxon>
    </lineage>
</organism>
<feature type="compositionally biased region" description="Gly residues" evidence="1">
    <location>
        <begin position="330"/>
        <end position="340"/>
    </location>
</feature>
<dbReference type="EMBL" id="JAUMVS010000010">
    <property type="protein sequence ID" value="MDO4841304.1"/>
    <property type="molecule type" value="Genomic_DNA"/>
</dbReference>
<protein>
    <submittedName>
        <fullName evidence="3">Uncharacterized protein</fullName>
    </submittedName>
</protein>
<keyword evidence="2" id="KW-0472">Membrane</keyword>
<dbReference type="AlphaFoldDB" id="A0AA43UB05"/>
<gene>
    <name evidence="3" type="ORF">Q3982_01320</name>
</gene>
<evidence type="ECO:0000313" key="4">
    <source>
        <dbReference type="Proteomes" id="UP001168575"/>
    </source>
</evidence>
<feature type="transmembrane region" description="Helical" evidence="2">
    <location>
        <begin position="447"/>
        <end position="467"/>
    </location>
</feature>